<feature type="signal peptide" evidence="1">
    <location>
        <begin position="1"/>
        <end position="27"/>
    </location>
</feature>
<dbReference type="RefSeq" id="WP_216033700.1">
    <property type="nucleotide sequence ID" value="NZ_JAHKNG010000023.1"/>
</dbReference>
<keyword evidence="1" id="KW-0732">Signal</keyword>
<dbReference type="EMBL" id="JAHKNG010000023">
    <property type="protein sequence ID" value="MBU3031026.1"/>
    <property type="molecule type" value="Genomic_DNA"/>
</dbReference>
<dbReference type="InterPro" id="IPR006311">
    <property type="entry name" value="TAT_signal"/>
</dbReference>
<accession>A0ABS6ANK9</accession>
<gene>
    <name evidence="2" type="ORF">KNW02_12955</name>
</gene>
<dbReference type="Proteomes" id="UP001166191">
    <property type="component" value="Unassembled WGS sequence"/>
</dbReference>
<dbReference type="PROSITE" id="PS51318">
    <property type="entry name" value="TAT"/>
    <property type="match status" value="1"/>
</dbReference>
<evidence type="ECO:0000313" key="2">
    <source>
        <dbReference type="EMBL" id="MBU3031026.1"/>
    </source>
</evidence>
<reference evidence="2" key="1">
    <citation type="submission" date="2021-06" db="EMBL/GenBank/DDBJ databases">
        <title>Paracoccus bacterium XHP0099 sp. nov., isolated from the surface waters of the Yellow Sea.</title>
        <authorList>
            <person name="Xue H."/>
            <person name="Zhang D."/>
        </authorList>
    </citation>
    <scope>NUCLEOTIDE SEQUENCE</scope>
    <source>
        <strain evidence="2">XHP0099</strain>
    </source>
</reference>
<name>A0ABS6ANK9_9RHOB</name>
<evidence type="ECO:0000256" key="1">
    <source>
        <dbReference type="SAM" id="SignalP"/>
    </source>
</evidence>
<comment type="caution">
    <text evidence="2">The sequence shown here is derived from an EMBL/GenBank/DDBJ whole genome shotgun (WGS) entry which is preliminary data.</text>
</comment>
<feature type="chain" id="PRO_5046275775" evidence="1">
    <location>
        <begin position="28"/>
        <end position="184"/>
    </location>
</feature>
<protein>
    <submittedName>
        <fullName evidence="2">Uncharacterized protein</fullName>
    </submittedName>
</protein>
<organism evidence="2 3">
    <name type="scientific">Paracoccus marinaquae</name>
    <dbReference type="NCBI Taxonomy" id="2841926"/>
    <lineage>
        <taxon>Bacteria</taxon>
        <taxon>Pseudomonadati</taxon>
        <taxon>Pseudomonadota</taxon>
        <taxon>Alphaproteobacteria</taxon>
        <taxon>Rhodobacterales</taxon>
        <taxon>Paracoccaceae</taxon>
        <taxon>Paracoccus</taxon>
    </lineage>
</organism>
<keyword evidence="3" id="KW-1185">Reference proteome</keyword>
<proteinExistence type="predicted"/>
<evidence type="ECO:0000313" key="3">
    <source>
        <dbReference type="Proteomes" id="UP001166191"/>
    </source>
</evidence>
<sequence>MSSTYHPTRRALIAGAAALAAGGAALAQDAPAGGQDAPPAGMADFLFVQTASGMAFAADANRLTLRNVSPVTLFFSDRPERIAGNMKTDRFVPFWGEGSDSFLSDPPNADLSILEDGVLRQAVVVLRNPELIGEDLHYTVEIVGGEMPVLGGPTSLFIDIIGMPLTPLSYAGVARRSYRRAMLY</sequence>